<evidence type="ECO:0000259" key="1">
    <source>
        <dbReference type="Pfam" id="PF25033"/>
    </source>
</evidence>
<accession>A0ABV0SBE2</accession>
<evidence type="ECO:0000313" key="2">
    <source>
        <dbReference type="EMBL" id="MEQ2217206.1"/>
    </source>
</evidence>
<dbReference type="PANTHER" id="PTHR16166:SF125">
    <property type="entry name" value="INTERMEMBRANE LIPID TRANSFER PROTEIN VPS13C"/>
    <property type="match status" value="1"/>
</dbReference>
<keyword evidence="3" id="KW-1185">Reference proteome</keyword>
<organism evidence="2 3">
    <name type="scientific">Xenoophorus captivus</name>
    <dbReference type="NCBI Taxonomy" id="1517983"/>
    <lineage>
        <taxon>Eukaryota</taxon>
        <taxon>Metazoa</taxon>
        <taxon>Chordata</taxon>
        <taxon>Craniata</taxon>
        <taxon>Vertebrata</taxon>
        <taxon>Euteleostomi</taxon>
        <taxon>Actinopterygii</taxon>
        <taxon>Neopterygii</taxon>
        <taxon>Teleostei</taxon>
        <taxon>Neoteleostei</taxon>
        <taxon>Acanthomorphata</taxon>
        <taxon>Ovalentaria</taxon>
        <taxon>Atherinomorphae</taxon>
        <taxon>Cyprinodontiformes</taxon>
        <taxon>Goodeidae</taxon>
        <taxon>Xenoophorus</taxon>
    </lineage>
</organism>
<name>A0ABV0SBE2_9TELE</name>
<proteinExistence type="predicted"/>
<sequence>MTAKAQAEQSQESKADVSDLWSTMNVYNCNFWFLGVDQATEITESYKESDGSNEGETFTAQVKVVQVTLESGLGHRTVPLLLAESSFSGEAKNWSSLLQLKADMTLEVMQSFIHAGNVLTLGWHDDVCLCLQVNYFNEVHAVWEPLIERVDSGRRRWNLELEIKKNPVMDKSPVHGDDFLFLPEPQSAISISSKDTLNITVSKCSLNVFQKLAEVLFSVLKGLVLSCRTEL</sequence>
<protein>
    <recommendedName>
        <fullName evidence="1">VPS13-like middle region domain-containing protein</fullName>
    </recommendedName>
</protein>
<evidence type="ECO:0000313" key="3">
    <source>
        <dbReference type="Proteomes" id="UP001434883"/>
    </source>
</evidence>
<dbReference type="InterPro" id="IPR026847">
    <property type="entry name" value="VPS13"/>
</dbReference>
<dbReference type="Pfam" id="PF25033">
    <property type="entry name" value="VPS13_M"/>
    <property type="match status" value="2"/>
</dbReference>
<dbReference type="InterPro" id="IPR056747">
    <property type="entry name" value="VPS13-like_M"/>
</dbReference>
<dbReference type="Proteomes" id="UP001434883">
    <property type="component" value="Unassembled WGS sequence"/>
</dbReference>
<feature type="domain" description="VPS13-like middle region" evidence="1">
    <location>
        <begin position="129"/>
        <end position="212"/>
    </location>
</feature>
<gene>
    <name evidence="2" type="ORF">XENOCAPTIV_029626</name>
</gene>
<comment type="caution">
    <text evidence="2">The sequence shown here is derived from an EMBL/GenBank/DDBJ whole genome shotgun (WGS) entry which is preliminary data.</text>
</comment>
<feature type="domain" description="VPS13-like middle region" evidence="1">
    <location>
        <begin position="8"/>
        <end position="108"/>
    </location>
</feature>
<reference evidence="2 3" key="1">
    <citation type="submission" date="2021-06" db="EMBL/GenBank/DDBJ databases">
        <authorList>
            <person name="Palmer J.M."/>
        </authorList>
    </citation>
    <scope>NUCLEOTIDE SEQUENCE [LARGE SCALE GENOMIC DNA]</scope>
    <source>
        <strain evidence="2 3">XC_2019</strain>
        <tissue evidence="2">Muscle</tissue>
    </source>
</reference>
<dbReference type="PANTHER" id="PTHR16166">
    <property type="entry name" value="VACUOLAR PROTEIN SORTING-ASSOCIATED PROTEIN VPS13"/>
    <property type="match status" value="1"/>
</dbReference>
<dbReference type="EMBL" id="JAHRIN010075707">
    <property type="protein sequence ID" value="MEQ2217206.1"/>
    <property type="molecule type" value="Genomic_DNA"/>
</dbReference>